<gene>
    <name evidence="1" type="ORF">TrRE_jg6759</name>
</gene>
<dbReference type="AlphaFoldDB" id="A0A9W7A0G7"/>
<dbReference type="EMBL" id="BRXZ01003782">
    <property type="protein sequence ID" value="GMH61786.1"/>
    <property type="molecule type" value="Genomic_DNA"/>
</dbReference>
<dbReference type="Proteomes" id="UP001165082">
    <property type="component" value="Unassembled WGS sequence"/>
</dbReference>
<proteinExistence type="predicted"/>
<sequence>MGNCLSPSSSSDFFDGIGIQDGMDTSNHNSRANYVWVRNEGVEEVYDVVKVIGLGSMGEVSVVRKKRDGNKSLR</sequence>
<protein>
    <submittedName>
        <fullName evidence="1">Uncharacterized protein</fullName>
    </submittedName>
</protein>
<name>A0A9W7A0G7_9STRA</name>
<accession>A0A9W7A0G7</accession>
<keyword evidence="2" id="KW-1185">Reference proteome</keyword>
<evidence type="ECO:0000313" key="2">
    <source>
        <dbReference type="Proteomes" id="UP001165082"/>
    </source>
</evidence>
<comment type="caution">
    <text evidence="1">The sequence shown here is derived from an EMBL/GenBank/DDBJ whole genome shotgun (WGS) entry which is preliminary data.</text>
</comment>
<organism evidence="1 2">
    <name type="scientific">Triparma retinervis</name>
    <dbReference type="NCBI Taxonomy" id="2557542"/>
    <lineage>
        <taxon>Eukaryota</taxon>
        <taxon>Sar</taxon>
        <taxon>Stramenopiles</taxon>
        <taxon>Ochrophyta</taxon>
        <taxon>Bolidophyceae</taxon>
        <taxon>Parmales</taxon>
        <taxon>Triparmaceae</taxon>
        <taxon>Triparma</taxon>
    </lineage>
</organism>
<reference evidence="1" key="1">
    <citation type="submission" date="2022-07" db="EMBL/GenBank/DDBJ databases">
        <title>Genome analysis of Parmales, a sister group of diatoms, reveals the evolutionary specialization of diatoms from phago-mixotrophs to photoautotrophs.</title>
        <authorList>
            <person name="Ban H."/>
            <person name="Sato S."/>
            <person name="Yoshikawa S."/>
            <person name="Kazumasa Y."/>
            <person name="Nakamura Y."/>
            <person name="Ichinomiya M."/>
            <person name="Saitoh K."/>
            <person name="Sato N."/>
            <person name="Blanc-Mathieu R."/>
            <person name="Endo H."/>
            <person name="Kuwata A."/>
            <person name="Ogata H."/>
        </authorList>
    </citation>
    <scope>NUCLEOTIDE SEQUENCE</scope>
</reference>
<evidence type="ECO:0000313" key="1">
    <source>
        <dbReference type="EMBL" id="GMH61786.1"/>
    </source>
</evidence>